<evidence type="ECO:0000256" key="4">
    <source>
        <dbReference type="ARBA" id="ARBA00022692"/>
    </source>
</evidence>
<protein>
    <recommendedName>
        <fullName evidence="15">Cytochrome P450 protein</fullName>
    </recommendedName>
</protein>
<evidence type="ECO:0000256" key="12">
    <source>
        <dbReference type="SAM" id="Phobius"/>
    </source>
</evidence>
<dbReference type="PROSITE" id="PS00086">
    <property type="entry name" value="CYTOCHROME_P450"/>
    <property type="match status" value="1"/>
</dbReference>
<keyword evidence="7 11" id="KW-0560">Oxidoreductase</keyword>
<dbReference type="InterPro" id="IPR002401">
    <property type="entry name" value="Cyt_P450_E_grp-I"/>
</dbReference>
<dbReference type="InterPro" id="IPR036396">
    <property type="entry name" value="Cyt_P450_sf"/>
</dbReference>
<organism evidence="13 14">
    <name type="scientific">Rehmannia glutinosa</name>
    <name type="common">Chinese foxglove</name>
    <dbReference type="NCBI Taxonomy" id="99300"/>
    <lineage>
        <taxon>Eukaryota</taxon>
        <taxon>Viridiplantae</taxon>
        <taxon>Streptophyta</taxon>
        <taxon>Embryophyta</taxon>
        <taxon>Tracheophyta</taxon>
        <taxon>Spermatophyta</taxon>
        <taxon>Magnoliopsida</taxon>
        <taxon>eudicotyledons</taxon>
        <taxon>Gunneridae</taxon>
        <taxon>Pentapetalae</taxon>
        <taxon>asterids</taxon>
        <taxon>lamiids</taxon>
        <taxon>Lamiales</taxon>
        <taxon>Orobanchaceae</taxon>
        <taxon>Rehmannieae</taxon>
        <taxon>Rehmannia</taxon>
    </lineage>
</organism>
<evidence type="ECO:0008006" key="15">
    <source>
        <dbReference type="Google" id="ProtNLM"/>
    </source>
</evidence>
<comment type="subcellular location">
    <subcellularLocation>
        <location evidence="1">Membrane</location>
        <topology evidence="1">Single-pass membrane protein</topology>
    </subcellularLocation>
</comment>
<dbReference type="PRINTS" id="PR00385">
    <property type="entry name" value="P450"/>
</dbReference>
<dbReference type="Pfam" id="PF00067">
    <property type="entry name" value="p450"/>
    <property type="match status" value="1"/>
</dbReference>
<comment type="caution">
    <text evidence="13">The sequence shown here is derived from an EMBL/GenBank/DDBJ whole genome shotgun (WGS) entry which is preliminary data.</text>
</comment>
<name>A0ABR0VB78_REHGL</name>
<keyword evidence="9 11" id="KW-0503">Monooxygenase</keyword>
<evidence type="ECO:0000313" key="13">
    <source>
        <dbReference type="EMBL" id="KAK6132444.1"/>
    </source>
</evidence>
<dbReference type="PANTHER" id="PTHR24282:SF273">
    <property type="entry name" value="CYTOCHROME P450 CYP72A219-LIKE"/>
    <property type="match status" value="1"/>
</dbReference>
<accession>A0ABR0VB78</accession>
<evidence type="ECO:0000256" key="8">
    <source>
        <dbReference type="ARBA" id="ARBA00023004"/>
    </source>
</evidence>
<dbReference type="PANTHER" id="PTHR24282">
    <property type="entry name" value="CYTOCHROME P450 FAMILY MEMBER"/>
    <property type="match status" value="1"/>
</dbReference>
<feature type="transmembrane region" description="Helical" evidence="12">
    <location>
        <begin position="6"/>
        <end position="30"/>
    </location>
</feature>
<keyword evidence="3 11" id="KW-0349">Heme</keyword>
<sequence>MVPTLGVILTTIVVATFIIWALKLLNWLWFKPRKMEKLLREQGLNGNPYRPFLGDLKDLIRVKNATQQRSIKLMSDDTLQHIFTYFHQTVTKYGQNSFIWYGPRPRLNVVDPELIKEILNKPDVFHKPLPEIGKILAGGGILFLEGQKWAKRRKIINPAFHHEKLKNMVPAIGLSCSNMMDKLKCMVSSNNEGWCEIDIWPYLEDLTGDVISRTAFGSSHEEGRRIFHLQREKVKLTMQLLQLSFIPGWRYLPTKTNRKVKAITNELHYLLRGIIDNRQKAMGRGEAIPGDDLLGILMESNSKFIQEYGNKNAGMSTEDVIEECKLFYFAGSETTSSLLVWTMVLLGQHPEWQTRAREEVMRVFGNSEPSFEGLNQLKTVTMILQEVLRLFPPAPLIVRGSTETVKLGNLTIPRGVHLTLLIGLLHYDPKIWGDDAKEFKPQRFSAGVSNATSLQSSFIPFSSGPRVCIGQNFAMIEAKIALAMILKSFSFELSPSYLHSPSIVLTLQPQFGAPIILRSLE</sequence>
<evidence type="ECO:0000256" key="5">
    <source>
        <dbReference type="ARBA" id="ARBA00022723"/>
    </source>
</evidence>
<keyword evidence="5 11" id="KW-0479">Metal-binding</keyword>
<dbReference type="SUPFAM" id="SSF48264">
    <property type="entry name" value="Cytochrome P450"/>
    <property type="match status" value="1"/>
</dbReference>
<evidence type="ECO:0000256" key="2">
    <source>
        <dbReference type="ARBA" id="ARBA00010617"/>
    </source>
</evidence>
<evidence type="ECO:0000256" key="1">
    <source>
        <dbReference type="ARBA" id="ARBA00004167"/>
    </source>
</evidence>
<evidence type="ECO:0000256" key="9">
    <source>
        <dbReference type="ARBA" id="ARBA00023033"/>
    </source>
</evidence>
<dbReference type="InterPro" id="IPR017972">
    <property type="entry name" value="Cyt_P450_CS"/>
</dbReference>
<evidence type="ECO:0000256" key="10">
    <source>
        <dbReference type="ARBA" id="ARBA00023136"/>
    </source>
</evidence>
<keyword evidence="14" id="KW-1185">Reference proteome</keyword>
<gene>
    <name evidence="13" type="ORF">DH2020_033821</name>
</gene>
<proteinExistence type="inferred from homology"/>
<evidence type="ECO:0000256" key="3">
    <source>
        <dbReference type="ARBA" id="ARBA00022617"/>
    </source>
</evidence>
<keyword evidence="4 12" id="KW-0812">Transmembrane</keyword>
<comment type="similarity">
    <text evidence="2 11">Belongs to the cytochrome P450 family.</text>
</comment>
<dbReference type="Gene3D" id="1.10.630.10">
    <property type="entry name" value="Cytochrome P450"/>
    <property type="match status" value="1"/>
</dbReference>
<reference evidence="13 14" key="1">
    <citation type="journal article" date="2021" name="Comput. Struct. Biotechnol. J.">
        <title>De novo genome assembly of the potent medicinal plant Rehmannia glutinosa using nanopore technology.</title>
        <authorList>
            <person name="Ma L."/>
            <person name="Dong C."/>
            <person name="Song C."/>
            <person name="Wang X."/>
            <person name="Zheng X."/>
            <person name="Niu Y."/>
            <person name="Chen S."/>
            <person name="Feng W."/>
        </authorList>
    </citation>
    <scope>NUCLEOTIDE SEQUENCE [LARGE SCALE GENOMIC DNA]</scope>
    <source>
        <strain evidence="13">DH-2019</strain>
    </source>
</reference>
<keyword evidence="6 12" id="KW-1133">Transmembrane helix</keyword>
<dbReference type="EMBL" id="JABTTQ020001262">
    <property type="protein sequence ID" value="KAK6132444.1"/>
    <property type="molecule type" value="Genomic_DNA"/>
</dbReference>
<dbReference type="PRINTS" id="PR00463">
    <property type="entry name" value="EP450I"/>
</dbReference>
<evidence type="ECO:0000256" key="11">
    <source>
        <dbReference type="RuleBase" id="RU000461"/>
    </source>
</evidence>
<dbReference type="InterPro" id="IPR001128">
    <property type="entry name" value="Cyt_P450"/>
</dbReference>
<dbReference type="Proteomes" id="UP001318860">
    <property type="component" value="Unassembled WGS sequence"/>
</dbReference>
<evidence type="ECO:0000256" key="7">
    <source>
        <dbReference type="ARBA" id="ARBA00023002"/>
    </source>
</evidence>
<dbReference type="InterPro" id="IPR050665">
    <property type="entry name" value="Cytochrome_P450_Monooxygen"/>
</dbReference>
<evidence type="ECO:0000313" key="14">
    <source>
        <dbReference type="Proteomes" id="UP001318860"/>
    </source>
</evidence>
<evidence type="ECO:0000256" key="6">
    <source>
        <dbReference type="ARBA" id="ARBA00022989"/>
    </source>
</evidence>
<keyword evidence="8 11" id="KW-0408">Iron</keyword>
<keyword evidence="10 12" id="KW-0472">Membrane</keyword>